<evidence type="ECO:0008006" key="3">
    <source>
        <dbReference type="Google" id="ProtNLM"/>
    </source>
</evidence>
<dbReference type="SUPFAM" id="SSF52540">
    <property type="entry name" value="P-loop containing nucleoside triphosphate hydrolases"/>
    <property type="match status" value="1"/>
</dbReference>
<dbReference type="InterPro" id="IPR040632">
    <property type="entry name" value="Sulfotransfer_4"/>
</dbReference>
<sequence>MTQVIVHAGFHKTGTSSLQDYFRKIRHRLPDGIAVHLKEDFLDAGNLARRYGQRPYPWRRRRFARALRRYLATVDERPVHILSWEGFSGIMPGHRRLTGPVRNIRRAAIPLAHTIIAELRRRFGPEVEITFLYTLREPESWLRSVHGHLLRSIRLTEDFDRFRAGFAAPIRLDDEAARIALAIAPLPVVTSWLDDTKQRHEGPAAALLDLLDLPESLRATLPPAQKTNAGNSDEIRAQCLALNLSVGDDRELKRLKDALTGFNRPAQRAAARR</sequence>
<dbReference type="EMBL" id="BROH01000011">
    <property type="protein sequence ID" value="GKY89346.1"/>
    <property type="molecule type" value="Genomic_DNA"/>
</dbReference>
<protein>
    <recommendedName>
        <fullName evidence="3">Sulfotransferase family protein</fullName>
    </recommendedName>
</protein>
<gene>
    <name evidence="1" type="ORF">STA1M1_32150</name>
</gene>
<dbReference type="Gene3D" id="3.40.50.300">
    <property type="entry name" value="P-loop containing nucleotide triphosphate hydrolases"/>
    <property type="match status" value="1"/>
</dbReference>
<dbReference type="Pfam" id="PF17784">
    <property type="entry name" value="Sulfotransfer_4"/>
    <property type="match status" value="1"/>
</dbReference>
<dbReference type="Proteomes" id="UP001144205">
    <property type="component" value="Unassembled WGS sequence"/>
</dbReference>
<evidence type="ECO:0000313" key="2">
    <source>
        <dbReference type="Proteomes" id="UP001144205"/>
    </source>
</evidence>
<keyword evidence="2" id="KW-1185">Reference proteome</keyword>
<accession>A0ABQ5LY66</accession>
<proteinExistence type="predicted"/>
<reference evidence="1" key="1">
    <citation type="journal article" date="2023" name="Int. J. Syst. Evol. Microbiol.">
        <title>Sinisalibacter aestuarii sp. nov., isolated from estuarine sediment of the Arakawa River.</title>
        <authorList>
            <person name="Arafat S.T."/>
            <person name="Hirano S."/>
            <person name="Sato A."/>
            <person name="Takeuchi K."/>
            <person name="Yasuda T."/>
            <person name="Terahara T."/>
            <person name="Hamada M."/>
            <person name="Kobayashi T."/>
        </authorList>
    </citation>
    <scope>NUCLEOTIDE SEQUENCE</scope>
    <source>
        <strain evidence="1">B-399</strain>
    </source>
</reference>
<evidence type="ECO:0000313" key="1">
    <source>
        <dbReference type="EMBL" id="GKY89346.1"/>
    </source>
</evidence>
<dbReference type="InterPro" id="IPR027417">
    <property type="entry name" value="P-loop_NTPase"/>
</dbReference>
<comment type="caution">
    <text evidence="1">The sequence shown here is derived from an EMBL/GenBank/DDBJ whole genome shotgun (WGS) entry which is preliminary data.</text>
</comment>
<dbReference type="RefSeq" id="WP_281843374.1">
    <property type="nucleotide sequence ID" value="NZ_BROH01000011.1"/>
</dbReference>
<name>A0ABQ5LY66_9RHOB</name>
<organism evidence="1 2">
    <name type="scientific">Sinisalibacter aestuarii</name>
    <dbReference type="NCBI Taxonomy" id="2949426"/>
    <lineage>
        <taxon>Bacteria</taxon>
        <taxon>Pseudomonadati</taxon>
        <taxon>Pseudomonadota</taxon>
        <taxon>Alphaproteobacteria</taxon>
        <taxon>Rhodobacterales</taxon>
        <taxon>Roseobacteraceae</taxon>
        <taxon>Sinisalibacter</taxon>
    </lineage>
</organism>